<dbReference type="AlphaFoldDB" id="A0A5K1IVP9"/>
<dbReference type="RefSeq" id="WP_152063432.1">
    <property type="nucleotide sequence ID" value="NZ_CAUFFO010000004.1"/>
</dbReference>
<dbReference type="OrthoDB" id="9801008at2"/>
<dbReference type="EMBL" id="CABWIC010000007">
    <property type="protein sequence ID" value="VWL93068.1"/>
    <property type="molecule type" value="Genomic_DNA"/>
</dbReference>
<dbReference type="Proteomes" id="UP000405524">
    <property type="component" value="Unassembled WGS sequence"/>
</dbReference>
<sequence>MNRKTALIAIAGAFAALGILAALVGPSCGNVKSVERIARATDLYSKGDIDDAFNAVESEFASGFKGCTLDELRYDDEVESKFLDEMLAHEQKGKGDLIVVLSEFTTDWRAADEGFSPNDRYEGWQWILTRPSQDAPWKVVDWGY</sequence>
<evidence type="ECO:0000313" key="1">
    <source>
        <dbReference type="EMBL" id="VWL93068.1"/>
    </source>
</evidence>
<protein>
    <recommendedName>
        <fullName evidence="3">DUF4829 domain-containing protein</fullName>
    </recommendedName>
</protein>
<proteinExistence type="predicted"/>
<organism evidence="1 2">
    <name type="scientific">Collinsella intestinalis</name>
    <dbReference type="NCBI Taxonomy" id="147207"/>
    <lineage>
        <taxon>Bacteria</taxon>
        <taxon>Bacillati</taxon>
        <taxon>Actinomycetota</taxon>
        <taxon>Coriobacteriia</taxon>
        <taxon>Coriobacteriales</taxon>
        <taxon>Coriobacteriaceae</taxon>
        <taxon>Collinsella</taxon>
    </lineage>
</organism>
<name>A0A5K1IVP9_9ACTN</name>
<evidence type="ECO:0008006" key="3">
    <source>
        <dbReference type="Google" id="ProtNLM"/>
    </source>
</evidence>
<gene>
    <name evidence="1" type="ORF">JKKLCJKK_00695</name>
</gene>
<reference evidence="1 2" key="1">
    <citation type="submission" date="2019-10" db="EMBL/GenBank/DDBJ databases">
        <authorList>
            <person name="Wolf R A."/>
        </authorList>
    </citation>
    <scope>NUCLEOTIDE SEQUENCE [LARGE SCALE GENOMIC DNA]</scope>
    <source>
        <strain evidence="1">Collinsella_intestinalis_DSM_13632</strain>
    </source>
</reference>
<evidence type="ECO:0000313" key="2">
    <source>
        <dbReference type="Proteomes" id="UP000405524"/>
    </source>
</evidence>
<accession>A0A5K1IVP9</accession>